<evidence type="ECO:0000256" key="9">
    <source>
        <dbReference type="ARBA" id="ARBA00022989"/>
    </source>
</evidence>
<keyword evidence="7" id="KW-0378">Hydrolase</keyword>
<keyword evidence="5" id="KW-0337">GPI-anchor biosynthesis</keyword>
<evidence type="ECO:0000256" key="2">
    <source>
        <dbReference type="ARBA" id="ARBA00004687"/>
    </source>
</evidence>
<evidence type="ECO:0000256" key="1">
    <source>
        <dbReference type="ARBA" id="ARBA00004389"/>
    </source>
</evidence>
<evidence type="ECO:0000256" key="5">
    <source>
        <dbReference type="ARBA" id="ARBA00022502"/>
    </source>
</evidence>
<dbReference type="RefSeq" id="XP_027717679.1">
    <property type="nucleotide sequence ID" value="XM_027861878.1"/>
</dbReference>
<organism evidence="15 16">
    <name type="scientific">Vombatus ursinus</name>
    <name type="common">Common wombat</name>
    <dbReference type="NCBI Taxonomy" id="29139"/>
    <lineage>
        <taxon>Eukaryota</taxon>
        <taxon>Metazoa</taxon>
        <taxon>Chordata</taxon>
        <taxon>Craniata</taxon>
        <taxon>Vertebrata</taxon>
        <taxon>Euteleostomi</taxon>
        <taxon>Mammalia</taxon>
        <taxon>Metatheria</taxon>
        <taxon>Diprotodontia</taxon>
        <taxon>Vombatidae</taxon>
        <taxon>Vombatus</taxon>
    </lineage>
</organism>
<protein>
    <recommendedName>
        <fullName evidence="12">N-acetylglucosaminyl-phosphatidylinositol de-N-acetylase</fullName>
        <ecNumber evidence="4">3.5.1.89</ecNumber>
    </recommendedName>
    <alternativeName>
        <fullName evidence="13">Phosphatidylinositol-glycan biosynthesis class L protein</fullName>
    </alternativeName>
</protein>
<dbReference type="EC" id="3.5.1.89" evidence="4"/>
<reference evidence="15" key="2">
    <citation type="submission" date="2025-08" db="UniProtKB">
        <authorList>
            <consortium name="Ensembl"/>
        </authorList>
    </citation>
    <scope>IDENTIFICATION</scope>
</reference>
<gene>
    <name evidence="15" type="primary">PIGL</name>
</gene>
<dbReference type="AlphaFoldDB" id="A0A4X2K6L0"/>
<evidence type="ECO:0000256" key="3">
    <source>
        <dbReference type="ARBA" id="ARBA00006066"/>
    </source>
</evidence>
<dbReference type="GO" id="GO:0006506">
    <property type="term" value="P:GPI anchor biosynthetic process"/>
    <property type="evidence" value="ECO:0007669"/>
    <property type="project" value="UniProtKB-UniPathway"/>
</dbReference>
<comment type="function">
    <text evidence="11">Catalyzes the second step of glycosylphosphatidylinositol (GPI) biosynthesis, which is the de-N-acetylation of N-acetylglucosaminyl-phosphatidylinositol.</text>
</comment>
<dbReference type="InterPro" id="IPR003737">
    <property type="entry name" value="GlcNAc_PI_deacetylase-related"/>
</dbReference>
<dbReference type="GO" id="GO:0000225">
    <property type="term" value="F:N-acetylglucosaminylphosphatidylinositol deacetylase activity"/>
    <property type="evidence" value="ECO:0007669"/>
    <property type="project" value="UniProtKB-EC"/>
</dbReference>
<evidence type="ECO:0000256" key="12">
    <source>
        <dbReference type="ARBA" id="ARBA00070167"/>
    </source>
</evidence>
<dbReference type="GeneTree" id="ENSGT00390000018434"/>
<dbReference type="InterPro" id="IPR024078">
    <property type="entry name" value="LmbE-like_dom_sf"/>
</dbReference>
<dbReference type="GO" id="GO:0005789">
    <property type="term" value="C:endoplasmic reticulum membrane"/>
    <property type="evidence" value="ECO:0007669"/>
    <property type="project" value="UniProtKB-SubCell"/>
</dbReference>
<dbReference type="STRING" id="29139.ENSVURP00010007614"/>
<evidence type="ECO:0000313" key="16">
    <source>
        <dbReference type="Proteomes" id="UP000314987"/>
    </source>
</evidence>
<evidence type="ECO:0000256" key="11">
    <source>
        <dbReference type="ARBA" id="ARBA00060114"/>
    </source>
</evidence>
<dbReference type="UniPathway" id="UPA00196"/>
<dbReference type="PANTHER" id="PTHR12993">
    <property type="entry name" value="N-ACETYLGLUCOSAMINYL-PHOSPHATIDYLINOSITOL DE-N-ACETYLASE-RELATED"/>
    <property type="match status" value="1"/>
</dbReference>
<accession>A0A4X2K6L0</accession>
<dbReference type="GeneID" id="114043038"/>
<evidence type="ECO:0000256" key="6">
    <source>
        <dbReference type="ARBA" id="ARBA00022692"/>
    </source>
</evidence>
<dbReference type="OMA" id="YVLESVN"/>
<keyword evidence="10" id="KW-0472">Membrane</keyword>
<proteinExistence type="inferred from homology"/>
<comment type="catalytic activity">
    <reaction evidence="14">
        <text>a 6-(N-acetyl-alpha-D-glucosaminyl)-1-(1,2-diacyl-sn-glycero-3-phospho)-1D-myo-inositol + H2O = a 6-(alpha-D-glucosaminyl)-1-(1,2-diacyl-sn-glycero-3-phospho)-1D-myo-inositol + acetate</text>
        <dbReference type="Rhea" id="RHEA:11660"/>
        <dbReference type="ChEBI" id="CHEBI:15377"/>
        <dbReference type="ChEBI" id="CHEBI:30089"/>
        <dbReference type="ChEBI" id="CHEBI:57265"/>
        <dbReference type="ChEBI" id="CHEBI:57997"/>
        <dbReference type="EC" id="3.5.1.89"/>
    </reaction>
    <physiologicalReaction direction="left-to-right" evidence="14">
        <dbReference type="Rhea" id="RHEA:11661"/>
    </physiologicalReaction>
</comment>
<reference evidence="15" key="3">
    <citation type="submission" date="2025-09" db="UniProtKB">
        <authorList>
            <consortium name="Ensembl"/>
        </authorList>
    </citation>
    <scope>IDENTIFICATION</scope>
</reference>
<keyword evidence="9" id="KW-1133">Transmembrane helix</keyword>
<sequence length="256" mass="28624">MVLSAALLLAASAGLGLWLLWAWAWSCSGRTRGVGGELVREGSGSRALILTAHPDDEAMFFAPTLLGLTRLSYRVSLLCFSAGNYYNQGAIRKRELLQSCDVLGIPPSSVTIIDHRHLPDDPNIQWNTELMATLLLRHIKANRIDLVVTFDSGGVSGHANHVALYSAVRFLHSQGKLPEGCSVLTLESVNILRKYISILDLPFTWLQTQDVLFVLTKKEAQQAKKAMLCHKSQLLWFRHLYIIFSRFMVINSLNFF</sequence>
<evidence type="ECO:0000256" key="10">
    <source>
        <dbReference type="ARBA" id="ARBA00023136"/>
    </source>
</evidence>
<dbReference type="Ensembl" id="ENSVURT00010008622.1">
    <property type="protein sequence ID" value="ENSVURP00010007614.1"/>
    <property type="gene ID" value="ENSVURG00010005857.1"/>
</dbReference>
<comment type="pathway">
    <text evidence="2">Glycolipid biosynthesis; glycosylphosphatidylinositol-anchor biosynthesis.</text>
</comment>
<keyword evidence="6" id="KW-0812">Transmembrane</keyword>
<evidence type="ECO:0000256" key="4">
    <source>
        <dbReference type="ARBA" id="ARBA00012176"/>
    </source>
</evidence>
<reference evidence="16" key="1">
    <citation type="submission" date="2018-12" db="EMBL/GenBank/DDBJ databases">
        <authorList>
            <person name="Yazar S."/>
        </authorList>
    </citation>
    <scope>NUCLEOTIDE SEQUENCE [LARGE SCALE GENOMIC DNA]</scope>
</reference>
<dbReference type="Proteomes" id="UP000314987">
    <property type="component" value="Unassembled WGS sequence"/>
</dbReference>
<comment type="similarity">
    <text evidence="3">Belongs to the PIGL family.</text>
</comment>
<dbReference type="Gene3D" id="3.40.50.10320">
    <property type="entry name" value="LmbE-like"/>
    <property type="match status" value="1"/>
</dbReference>
<dbReference type="OrthoDB" id="440160at2759"/>
<dbReference type="CTD" id="9487"/>
<name>A0A4X2K6L0_VOMUR</name>
<dbReference type="SUPFAM" id="SSF102588">
    <property type="entry name" value="LmbE-like"/>
    <property type="match status" value="1"/>
</dbReference>
<dbReference type="PANTHER" id="PTHR12993:SF11">
    <property type="entry name" value="N-ACETYLGLUCOSAMINYL-PHOSPHATIDYLINOSITOL DE-N-ACETYLASE"/>
    <property type="match status" value="1"/>
</dbReference>
<keyword evidence="16" id="KW-1185">Reference proteome</keyword>
<comment type="subcellular location">
    <subcellularLocation>
        <location evidence="1">Endoplasmic reticulum membrane</location>
        <topology evidence="1">Single-pass membrane protein</topology>
    </subcellularLocation>
</comment>
<dbReference type="Pfam" id="PF02585">
    <property type="entry name" value="PIG-L"/>
    <property type="match status" value="1"/>
</dbReference>
<keyword evidence="8" id="KW-0256">Endoplasmic reticulum</keyword>
<evidence type="ECO:0000256" key="7">
    <source>
        <dbReference type="ARBA" id="ARBA00022801"/>
    </source>
</evidence>
<evidence type="ECO:0000256" key="13">
    <source>
        <dbReference type="ARBA" id="ARBA00078401"/>
    </source>
</evidence>
<evidence type="ECO:0000313" key="15">
    <source>
        <dbReference type="Ensembl" id="ENSVURP00010007614.1"/>
    </source>
</evidence>
<evidence type="ECO:0000256" key="14">
    <source>
        <dbReference type="ARBA" id="ARBA00093245"/>
    </source>
</evidence>
<dbReference type="FunFam" id="3.40.50.10320:FF:000002">
    <property type="entry name" value="Probable N-acetylglucosaminyl-phosphatidylinositol de-N-acetylase"/>
    <property type="match status" value="1"/>
</dbReference>
<evidence type="ECO:0000256" key="8">
    <source>
        <dbReference type="ARBA" id="ARBA00022824"/>
    </source>
</evidence>